<sequence>MPKLTGLSKGIAIPYGASRTRGHGKRKHTVANKSLRQIEKEKEAQAYEISVLSFTERQRLLWADRLQSAHDSAMNVDVNKPTEDSDWEDEMEEGLRRPPPGEKGLLQSHAGGEAVMEDMMAALTPNKRYDLRTRRKRIQQRINAWQKQVPLLAARFLEWKHNDGDFPSPSEEKHSWSIQVVSFSVFGDQSFQHLPDISYTNKTLVRHGFIGAAPEKPTIAFSLEMLAIYRQLRRVCPRFSLDALARALCYIHQLPCQHNLSDHLSSAYDCYLEIDRHICEWQRNALGRSPRWECKHVCAPCLYKTQDKAPLKYSMLAAMDGNNSLKIVDTLFCSETVRADDRVSTSWKWLTPEEADVFKDEVNKKTKFCLTSYNKTPDEGPLALHNTAASTASAMPSATQPPPNLNDNATPPLISLSLALNDNMVPDSDDIDIPWLNITELDELAKCVNTCVERWRNAGPEAQKKMFSLFAIAGIFLIVCHHGHVLVMCDMIRSGELMKYSLAVVDRLIQLYGSDICVGYDIMCAEDRSL</sequence>
<proteinExistence type="predicted"/>
<feature type="region of interest" description="Disordered" evidence="1">
    <location>
        <begin position="76"/>
        <end position="103"/>
    </location>
</feature>
<evidence type="ECO:0000313" key="3">
    <source>
        <dbReference type="EMBL" id="KAG5171197.1"/>
    </source>
</evidence>
<protein>
    <recommendedName>
        <fullName evidence="4">CxC1-like cysteine cluster associated with KDZ transposases domain-containing protein</fullName>
    </recommendedName>
</protein>
<dbReference type="EMBL" id="JAFIQS010000003">
    <property type="protein sequence ID" value="KAG5171197.1"/>
    <property type="molecule type" value="Genomic_DNA"/>
</dbReference>
<gene>
    <name evidence="3" type="ORF">JR316_003281</name>
</gene>
<evidence type="ECO:0000256" key="2">
    <source>
        <dbReference type="SAM" id="Phobius"/>
    </source>
</evidence>
<reference evidence="3" key="1">
    <citation type="submission" date="2021-02" db="EMBL/GenBank/DDBJ databases">
        <title>Psilocybe cubensis genome.</title>
        <authorList>
            <person name="Mckernan K.J."/>
            <person name="Crawford S."/>
            <person name="Trippe A."/>
            <person name="Kane L.T."/>
            <person name="Mclaughlin S."/>
        </authorList>
    </citation>
    <scope>NUCLEOTIDE SEQUENCE [LARGE SCALE GENOMIC DNA]</scope>
    <source>
        <strain evidence="3">MGC-MH-2018</strain>
    </source>
</reference>
<accession>A0A8H8CLS8</accession>
<organism evidence="3">
    <name type="scientific">Psilocybe cubensis</name>
    <name type="common">Psychedelic mushroom</name>
    <name type="synonym">Stropharia cubensis</name>
    <dbReference type="NCBI Taxonomy" id="181762"/>
    <lineage>
        <taxon>Eukaryota</taxon>
        <taxon>Fungi</taxon>
        <taxon>Dikarya</taxon>
        <taxon>Basidiomycota</taxon>
        <taxon>Agaricomycotina</taxon>
        <taxon>Agaricomycetes</taxon>
        <taxon>Agaricomycetidae</taxon>
        <taxon>Agaricales</taxon>
        <taxon>Agaricineae</taxon>
        <taxon>Strophariaceae</taxon>
        <taxon>Psilocybe</taxon>
    </lineage>
</organism>
<dbReference type="PANTHER" id="PTHR33096:SF1">
    <property type="entry name" value="CXC1-LIKE CYSTEINE CLUSTER ASSOCIATED WITH KDZ TRANSPOSASES DOMAIN-CONTAINING PROTEIN"/>
    <property type="match status" value="1"/>
</dbReference>
<evidence type="ECO:0008006" key="4">
    <source>
        <dbReference type="Google" id="ProtNLM"/>
    </source>
</evidence>
<keyword evidence="2" id="KW-0812">Transmembrane</keyword>
<dbReference type="AlphaFoldDB" id="A0A8H8CLS8"/>
<evidence type="ECO:0000256" key="1">
    <source>
        <dbReference type="SAM" id="MobiDB-lite"/>
    </source>
</evidence>
<dbReference type="PANTHER" id="PTHR33096">
    <property type="entry name" value="CXC2 DOMAIN-CONTAINING PROTEIN"/>
    <property type="match status" value="1"/>
</dbReference>
<dbReference type="Pfam" id="PF18758">
    <property type="entry name" value="KDZ"/>
    <property type="match status" value="1"/>
</dbReference>
<feature type="transmembrane region" description="Helical" evidence="2">
    <location>
        <begin position="466"/>
        <end position="489"/>
    </location>
</feature>
<keyword evidence="2" id="KW-0472">Membrane</keyword>
<keyword evidence="2" id="KW-1133">Transmembrane helix</keyword>
<dbReference type="InterPro" id="IPR040521">
    <property type="entry name" value="KDZ"/>
</dbReference>
<comment type="caution">
    <text evidence="3">The sequence shown here is derived from an EMBL/GenBank/DDBJ whole genome shotgun (WGS) entry which is preliminary data.</text>
</comment>
<name>A0A8H8CLS8_PSICU</name>